<protein>
    <recommendedName>
        <fullName evidence="3">Type II secretion system core protein G</fullName>
    </recommendedName>
</protein>
<dbReference type="PRINTS" id="PR00813">
    <property type="entry name" value="BCTERIALGSPG"/>
</dbReference>
<comment type="subcellular location">
    <subcellularLocation>
        <location evidence="1">Cell inner membrane</location>
        <topology evidence="1">Single-pass membrane protein</topology>
    </subcellularLocation>
</comment>
<keyword evidence="5" id="KW-0488">Methylation</keyword>
<feature type="region of interest" description="Disordered" evidence="10">
    <location>
        <begin position="152"/>
        <end position="173"/>
    </location>
</feature>
<dbReference type="PANTHER" id="PTHR30093:SF44">
    <property type="entry name" value="TYPE II SECRETION SYSTEM CORE PROTEIN G"/>
    <property type="match status" value="1"/>
</dbReference>
<keyword evidence="7 11" id="KW-0812">Transmembrane</keyword>
<comment type="caution">
    <text evidence="13">The sequence shown here is derived from an EMBL/GenBank/DDBJ whole genome shotgun (WGS) entry which is preliminary data.</text>
</comment>
<evidence type="ECO:0000259" key="12">
    <source>
        <dbReference type="PROSITE" id="PS51379"/>
    </source>
</evidence>
<reference evidence="13 14" key="1">
    <citation type="submission" date="2023-03" db="EMBL/GenBank/DDBJ databases">
        <title>Draft assemblies of triclosan tolerant bacteria isolated from returned activated sludge.</title>
        <authorList>
            <person name="Van Hamelsveld S."/>
        </authorList>
    </citation>
    <scope>NUCLEOTIDE SEQUENCE [LARGE SCALE GENOMIC DNA]</scope>
    <source>
        <strain evidence="13 14">GW210010_S58</strain>
    </source>
</reference>
<accession>A0ABT6B3V6</accession>
<name>A0ABT6B3V6_9BURK</name>
<evidence type="ECO:0000256" key="4">
    <source>
        <dbReference type="ARBA" id="ARBA00022475"/>
    </source>
</evidence>
<dbReference type="Proteomes" id="UP001216674">
    <property type="component" value="Unassembled WGS sequence"/>
</dbReference>
<dbReference type="SUPFAM" id="SSF54523">
    <property type="entry name" value="Pili subunits"/>
    <property type="match status" value="1"/>
</dbReference>
<keyword evidence="9 11" id="KW-0472">Membrane</keyword>
<evidence type="ECO:0000256" key="8">
    <source>
        <dbReference type="ARBA" id="ARBA00022989"/>
    </source>
</evidence>
<evidence type="ECO:0000256" key="2">
    <source>
        <dbReference type="ARBA" id="ARBA00009984"/>
    </source>
</evidence>
<evidence type="ECO:0000256" key="3">
    <source>
        <dbReference type="ARBA" id="ARBA00020042"/>
    </source>
</evidence>
<keyword evidence="4" id="KW-1003">Cell membrane</keyword>
<evidence type="ECO:0000313" key="13">
    <source>
        <dbReference type="EMBL" id="MDF3839565.1"/>
    </source>
</evidence>
<dbReference type="PANTHER" id="PTHR30093">
    <property type="entry name" value="GENERAL SECRETION PATHWAY PROTEIN G"/>
    <property type="match status" value="1"/>
</dbReference>
<evidence type="ECO:0000256" key="7">
    <source>
        <dbReference type="ARBA" id="ARBA00022692"/>
    </source>
</evidence>
<keyword evidence="14" id="KW-1185">Reference proteome</keyword>
<dbReference type="PROSITE" id="PS00409">
    <property type="entry name" value="PROKAR_NTER_METHYL"/>
    <property type="match status" value="1"/>
</dbReference>
<evidence type="ECO:0000313" key="14">
    <source>
        <dbReference type="Proteomes" id="UP001216674"/>
    </source>
</evidence>
<dbReference type="EMBL" id="JARJLM010000688">
    <property type="protein sequence ID" value="MDF3839565.1"/>
    <property type="molecule type" value="Genomic_DNA"/>
</dbReference>
<dbReference type="InterPro" id="IPR000983">
    <property type="entry name" value="Bac_GSPG_pilin"/>
</dbReference>
<dbReference type="Gene3D" id="3.30.700.10">
    <property type="entry name" value="Glycoprotein, Type 4 Pilin"/>
    <property type="match status" value="1"/>
</dbReference>
<dbReference type="RefSeq" id="WP_276269231.1">
    <property type="nucleotide sequence ID" value="NZ_JARJLM010000688.1"/>
</dbReference>
<dbReference type="PROSITE" id="PS51379">
    <property type="entry name" value="4FE4S_FER_2"/>
    <property type="match status" value="1"/>
</dbReference>
<feature type="domain" description="4Fe-4S ferredoxin-type" evidence="12">
    <location>
        <begin position="4"/>
        <end position="36"/>
    </location>
</feature>
<evidence type="ECO:0000256" key="5">
    <source>
        <dbReference type="ARBA" id="ARBA00022481"/>
    </source>
</evidence>
<gene>
    <name evidence="13" type="primary">gspG</name>
    <name evidence="13" type="ORF">P3W85_42505</name>
</gene>
<evidence type="ECO:0000256" key="9">
    <source>
        <dbReference type="ARBA" id="ARBA00023136"/>
    </source>
</evidence>
<keyword evidence="8 11" id="KW-1133">Transmembrane helix</keyword>
<proteinExistence type="inferred from homology"/>
<evidence type="ECO:0000256" key="10">
    <source>
        <dbReference type="SAM" id="MobiDB-lite"/>
    </source>
</evidence>
<dbReference type="InterPro" id="IPR017896">
    <property type="entry name" value="4Fe4S_Fe-S-bd"/>
</dbReference>
<dbReference type="Pfam" id="PF07963">
    <property type="entry name" value="N_methyl"/>
    <property type="match status" value="1"/>
</dbReference>
<dbReference type="InterPro" id="IPR010054">
    <property type="entry name" value="Type2_sec_GspG"/>
</dbReference>
<evidence type="ECO:0000256" key="1">
    <source>
        <dbReference type="ARBA" id="ARBA00004377"/>
    </source>
</evidence>
<dbReference type="InterPro" id="IPR045584">
    <property type="entry name" value="Pilin-like"/>
</dbReference>
<evidence type="ECO:0000256" key="6">
    <source>
        <dbReference type="ARBA" id="ARBA00022519"/>
    </source>
</evidence>
<dbReference type="InterPro" id="IPR013545">
    <property type="entry name" value="T2SS_protein-GspG_C"/>
</dbReference>
<comment type="similarity">
    <text evidence="2">Belongs to the GSP G family.</text>
</comment>
<dbReference type="NCBIfam" id="TIGR01710">
    <property type="entry name" value="typeII_sec_gspG"/>
    <property type="match status" value="1"/>
</dbReference>
<organism evidence="13 14">
    <name type="scientific">Cupriavidus basilensis</name>
    <dbReference type="NCBI Taxonomy" id="68895"/>
    <lineage>
        <taxon>Bacteria</taxon>
        <taxon>Pseudomonadati</taxon>
        <taxon>Pseudomonadota</taxon>
        <taxon>Betaproteobacteria</taxon>
        <taxon>Burkholderiales</taxon>
        <taxon>Burkholderiaceae</taxon>
        <taxon>Cupriavidus</taxon>
    </lineage>
</organism>
<feature type="transmembrane region" description="Helical" evidence="11">
    <location>
        <begin position="47"/>
        <end position="69"/>
    </location>
</feature>
<dbReference type="Pfam" id="PF08334">
    <property type="entry name" value="T2SSG"/>
    <property type="match status" value="1"/>
</dbReference>
<dbReference type="NCBIfam" id="TIGR02532">
    <property type="entry name" value="IV_pilin_GFxxxE"/>
    <property type="match status" value="1"/>
</dbReference>
<evidence type="ECO:0000256" key="11">
    <source>
        <dbReference type="SAM" id="Phobius"/>
    </source>
</evidence>
<sequence length="173" mass="19094">MRIDMQRIPPDRCTGRCTGLCQHACPSRQCRHPHAGEDEGRIRGFTLLELLVVLVIIGLLAGLVAPKYFAQLGKSNTNIAKAQISSLGKALDQYRLDVGSYPSTEERLDALVNKPQNEPRWSGPYLEKAVPLDPWGRPYQYRSPGEHGDYDLVSFGKDGQAGGEGENADVTSW</sequence>
<dbReference type="InterPro" id="IPR012902">
    <property type="entry name" value="N_methyl_site"/>
</dbReference>
<keyword evidence="6" id="KW-0997">Cell inner membrane</keyword>